<evidence type="ECO:0000313" key="3">
    <source>
        <dbReference type="EMBL" id="XDS50039.1"/>
    </source>
</evidence>
<name>A0AB39UC07_9BIFI</name>
<evidence type="ECO:0000313" key="1">
    <source>
        <dbReference type="EMBL" id="XDS46407.1"/>
    </source>
</evidence>
<proteinExistence type="predicted"/>
<dbReference type="EMBL" id="CP129682">
    <property type="protein sequence ID" value="XDS48813.1"/>
    <property type="molecule type" value="Genomic_DNA"/>
</dbReference>
<dbReference type="AlphaFoldDB" id="A0AB39UC07"/>
<protein>
    <submittedName>
        <fullName evidence="1">Uncharacterized protein</fullName>
    </submittedName>
</protein>
<sequence length="78" mass="8072">MKRFRAVWNGLEQGDSGVAVARVAGHLGAVALAPVGHGLVSGLHRIAGEPVFPSIDDLRGTVDGRVCRRENLSPGGTS</sequence>
<accession>A0AB39UC07</accession>
<dbReference type="RefSeq" id="WP_369341011.1">
    <property type="nucleotide sequence ID" value="NZ_CP129675.1"/>
</dbReference>
<dbReference type="KEGG" id="bfk:QN062_06430"/>
<gene>
    <name evidence="3" type="ORF">QN062_06430</name>
    <name evidence="2" type="ORF">QN216_00625</name>
    <name evidence="1" type="ORF">QN217_09820</name>
</gene>
<evidence type="ECO:0000313" key="2">
    <source>
        <dbReference type="EMBL" id="XDS48813.1"/>
    </source>
</evidence>
<dbReference type="EMBL" id="CP129683">
    <property type="protein sequence ID" value="XDS50039.1"/>
    <property type="molecule type" value="Genomic_DNA"/>
</dbReference>
<dbReference type="EMBL" id="CP129675">
    <property type="protein sequence ID" value="XDS46407.1"/>
    <property type="molecule type" value="Genomic_DNA"/>
</dbReference>
<reference evidence="1" key="1">
    <citation type="submission" date="2023-07" db="EMBL/GenBank/DDBJ databases">
        <title>Bifidobacterium aquikefiriaerophilum sp. nov. and Bifidobacterium eccum sp. nov., isolated from water kefir.</title>
        <authorList>
            <person name="Breselge S."/>
            <person name="Bellassi P."/>
            <person name="Barcenilla C."/>
            <person name="Alvarez-Ordonez A."/>
            <person name="Morelli L."/>
            <person name="Cotter P.D."/>
        </authorList>
    </citation>
    <scope>NUCLEOTIDE SEQUENCE</scope>
    <source>
        <strain evidence="3">WK012_4_13</strain>
        <strain evidence="2">WK013_4_14</strain>
        <strain evidence="1">WK048_4_13</strain>
    </source>
</reference>
<organism evidence="1">
    <name type="scientific">Bifidobacterium fermentum</name>
    <dbReference type="NCBI Taxonomy" id="3059035"/>
    <lineage>
        <taxon>Bacteria</taxon>
        <taxon>Bacillati</taxon>
        <taxon>Actinomycetota</taxon>
        <taxon>Actinomycetes</taxon>
        <taxon>Bifidobacteriales</taxon>
        <taxon>Bifidobacteriaceae</taxon>
        <taxon>Bifidobacterium</taxon>
    </lineage>
</organism>